<feature type="transmembrane region" description="Helical" evidence="6">
    <location>
        <begin position="89"/>
        <end position="108"/>
    </location>
</feature>
<sequence>MNCELFLLALSLMYGIPSLALYVVILVQIIRNKHDKRFNRPFYRLCFLIGLVDCVVYLIIYIFFTLPIYSMFSSFYGSALFFPSPFTTAVYFSTYLFTYLQLFGNCFLTLNRFTCIVFPLKHNRIWRACFPISIFATVLSALAPCWYLATTATRYVPLFDDFPDQGYAISSDETKCYPQFSNSFNLALSNFVACALCLIMNVTSAVFLYIRCAKSGAISRNIRAELNLFFITLILFLLQSIFGLHQVLIYIALASNNDSMLTFLYTLLPWLADMKLLSPPWVLVIVSSSVRESVLRALGIQPKPTSNVKDVKVIVKANAFS</sequence>
<evidence type="ECO:0000256" key="3">
    <source>
        <dbReference type="ARBA" id="ARBA00022692"/>
    </source>
</evidence>
<keyword evidence="4 6" id="KW-1133">Transmembrane helix</keyword>
<dbReference type="Gene3D" id="1.20.1070.10">
    <property type="entry name" value="Rhodopsin 7-helix transmembrane proteins"/>
    <property type="match status" value="1"/>
</dbReference>
<comment type="caution">
    <text evidence="6">Lacks conserved residue(s) required for the propagation of feature annotation.</text>
</comment>
<evidence type="ECO:0000256" key="1">
    <source>
        <dbReference type="ARBA" id="ARBA00004141"/>
    </source>
</evidence>
<organism evidence="8 9">
    <name type="scientific">Steinernema hermaphroditum</name>
    <dbReference type="NCBI Taxonomy" id="289476"/>
    <lineage>
        <taxon>Eukaryota</taxon>
        <taxon>Metazoa</taxon>
        <taxon>Ecdysozoa</taxon>
        <taxon>Nematoda</taxon>
        <taxon>Chromadorea</taxon>
        <taxon>Rhabditida</taxon>
        <taxon>Tylenchina</taxon>
        <taxon>Panagrolaimomorpha</taxon>
        <taxon>Strongyloidoidea</taxon>
        <taxon>Steinernematidae</taxon>
        <taxon>Steinernema</taxon>
    </lineage>
</organism>
<evidence type="ECO:0000256" key="2">
    <source>
        <dbReference type="ARBA" id="ARBA00005692"/>
    </source>
</evidence>
<dbReference type="InterPro" id="IPR017452">
    <property type="entry name" value="GPCR_Rhodpsn_7TM"/>
</dbReference>
<keyword evidence="5 6" id="KW-0472">Membrane</keyword>
<feature type="transmembrane region" description="Helical" evidence="6">
    <location>
        <begin position="128"/>
        <end position="149"/>
    </location>
</feature>
<dbReference type="GO" id="GO:0016020">
    <property type="term" value="C:membrane"/>
    <property type="evidence" value="ECO:0007669"/>
    <property type="project" value="UniProtKB-SubCell"/>
</dbReference>
<feature type="transmembrane region" description="Helical" evidence="6">
    <location>
        <begin position="42"/>
        <end position="69"/>
    </location>
</feature>
<dbReference type="SUPFAM" id="SSF81321">
    <property type="entry name" value="Family A G protein-coupled receptor-like"/>
    <property type="match status" value="1"/>
</dbReference>
<feature type="transmembrane region" description="Helical" evidence="6">
    <location>
        <begin position="187"/>
        <end position="210"/>
    </location>
</feature>
<feature type="transmembrane region" description="Helical" evidence="6">
    <location>
        <begin position="222"/>
        <end position="242"/>
    </location>
</feature>
<feature type="transmembrane region" description="Helical" evidence="6">
    <location>
        <begin position="6"/>
        <end position="30"/>
    </location>
</feature>
<dbReference type="PROSITE" id="PS50262">
    <property type="entry name" value="G_PROTEIN_RECEP_F1_2"/>
    <property type="match status" value="1"/>
</dbReference>
<dbReference type="Proteomes" id="UP001175271">
    <property type="component" value="Unassembled WGS sequence"/>
</dbReference>
<evidence type="ECO:0000256" key="4">
    <source>
        <dbReference type="ARBA" id="ARBA00022989"/>
    </source>
</evidence>
<protein>
    <recommendedName>
        <fullName evidence="6">Serpentine receptor class gamma</fullName>
    </recommendedName>
</protein>
<dbReference type="GO" id="GO:0007606">
    <property type="term" value="P:sensory perception of chemical stimulus"/>
    <property type="evidence" value="ECO:0007669"/>
    <property type="project" value="UniProtKB-UniRule"/>
</dbReference>
<evidence type="ECO:0000313" key="8">
    <source>
        <dbReference type="EMBL" id="KAK0424111.1"/>
    </source>
</evidence>
<evidence type="ECO:0000256" key="6">
    <source>
        <dbReference type="RuleBase" id="RU280813"/>
    </source>
</evidence>
<evidence type="ECO:0000313" key="9">
    <source>
        <dbReference type="Proteomes" id="UP001175271"/>
    </source>
</evidence>
<dbReference type="Pfam" id="PF02118">
    <property type="entry name" value="Srg"/>
    <property type="match status" value="1"/>
</dbReference>
<proteinExistence type="inferred from homology"/>
<reference evidence="8" key="1">
    <citation type="submission" date="2023-06" db="EMBL/GenBank/DDBJ databases">
        <title>Genomic analysis of the entomopathogenic nematode Steinernema hermaphroditum.</title>
        <authorList>
            <person name="Schwarz E.M."/>
            <person name="Heppert J.K."/>
            <person name="Baniya A."/>
            <person name="Schwartz H.T."/>
            <person name="Tan C.-H."/>
            <person name="Antoshechkin I."/>
            <person name="Sternberg P.W."/>
            <person name="Goodrich-Blair H."/>
            <person name="Dillman A.R."/>
        </authorList>
    </citation>
    <scope>NUCLEOTIDE SEQUENCE</scope>
    <source>
        <strain evidence="8">PS9179</strain>
        <tissue evidence="8">Whole animal</tissue>
    </source>
</reference>
<comment type="caution">
    <text evidence="8">The sequence shown here is derived from an EMBL/GenBank/DDBJ whole genome shotgun (WGS) entry which is preliminary data.</text>
</comment>
<dbReference type="EMBL" id="JAUCMV010000001">
    <property type="protein sequence ID" value="KAK0424111.1"/>
    <property type="molecule type" value="Genomic_DNA"/>
</dbReference>
<comment type="subcellular location">
    <subcellularLocation>
        <location evidence="1">Membrane</location>
        <topology evidence="1">Multi-pass membrane protein</topology>
    </subcellularLocation>
</comment>
<evidence type="ECO:0000256" key="5">
    <source>
        <dbReference type="ARBA" id="ARBA00023136"/>
    </source>
</evidence>
<feature type="domain" description="G-protein coupled receptors family 1 profile" evidence="7">
    <location>
        <begin position="21"/>
        <end position="283"/>
    </location>
</feature>
<comment type="similarity">
    <text evidence="2 6">Belongs to the nematode receptor-like protein srg family.</text>
</comment>
<name>A0AA39M749_9BILA</name>
<dbReference type="AlphaFoldDB" id="A0AA39M749"/>
<dbReference type="InterPro" id="IPR000609">
    <property type="entry name" value="7TM_GPCR_serpentine_rcpt_Srg"/>
</dbReference>
<keyword evidence="9" id="KW-1185">Reference proteome</keyword>
<dbReference type="PANTHER" id="PTHR31627:SF42">
    <property type="entry name" value="G_PROTEIN_RECEP_F1_2 DOMAIN-CONTAINING PROTEIN-RELATED"/>
    <property type="match status" value="1"/>
</dbReference>
<gene>
    <name evidence="8" type="ORF">QR680_008503</name>
</gene>
<dbReference type="GO" id="GO:0004888">
    <property type="term" value="F:transmembrane signaling receptor activity"/>
    <property type="evidence" value="ECO:0007669"/>
    <property type="project" value="InterPro"/>
</dbReference>
<accession>A0AA39M749</accession>
<evidence type="ECO:0000259" key="7">
    <source>
        <dbReference type="PROSITE" id="PS50262"/>
    </source>
</evidence>
<dbReference type="InterPro" id="IPR051119">
    <property type="entry name" value="Nematode_SR-like"/>
</dbReference>
<dbReference type="PANTHER" id="PTHR31627">
    <property type="entry name" value="SERPENTINE RECEPTOR CLASS GAMMA-RELATED"/>
    <property type="match status" value="1"/>
</dbReference>
<keyword evidence="3 6" id="KW-0812">Transmembrane</keyword>